<dbReference type="SUPFAM" id="SSF81301">
    <property type="entry name" value="Nucleotidyltransferase"/>
    <property type="match status" value="1"/>
</dbReference>
<dbReference type="Pfam" id="PF13427">
    <property type="entry name" value="AadA_C"/>
    <property type="match status" value="1"/>
</dbReference>
<name>A0A5C4T292_9BACL</name>
<dbReference type="InterPro" id="IPR025184">
    <property type="entry name" value="AadA_C"/>
</dbReference>
<dbReference type="EMBL" id="VDCQ01000051">
    <property type="protein sequence ID" value="TNJ62935.1"/>
    <property type="molecule type" value="Genomic_DNA"/>
</dbReference>
<dbReference type="InterPro" id="IPR002934">
    <property type="entry name" value="Polymerase_NTP_transf_dom"/>
</dbReference>
<organism evidence="4 5">
    <name type="scientific">Paenibacillus hemerocallicola</name>
    <dbReference type="NCBI Taxonomy" id="1172614"/>
    <lineage>
        <taxon>Bacteria</taxon>
        <taxon>Bacillati</taxon>
        <taxon>Bacillota</taxon>
        <taxon>Bacilli</taxon>
        <taxon>Bacillales</taxon>
        <taxon>Paenibacillaceae</taxon>
        <taxon>Paenibacillus</taxon>
    </lineage>
</organism>
<dbReference type="GO" id="GO:0016779">
    <property type="term" value="F:nucleotidyltransferase activity"/>
    <property type="evidence" value="ECO:0007669"/>
    <property type="project" value="InterPro"/>
</dbReference>
<dbReference type="OrthoDB" id="1933376at2"/>
<feature type="domain" description="Polymerase nucleotidyl transferase" evidence="2">
    <location>
        <begin position="29"/>
        <end position="64"/>
    </location>
</feature>
<proteinExistence type="predicted"/>
<feature type="domain" description="Adenylyltransferase AadA C-terminal" evidence="3">
    <location>
        <begin position="202"/>
        <end position="267"/>
    </location>
</feature>
<dbReference type="Pfam" id="PF01909">
    <property type="entry name" value="NTP_transf_2"/>
    <property type="match status" value="1"/>
</dbReference>
<dbReference type="Proteomes" id="UP000307943">
    <property type="component" value="Unassembled WGS sequence"/>
</dbReference>
<keyword evidence="1" id="KW-0808">Transferase</keyword>
<dbReference type="Gene3D" id="3.30.460.10">
    <property type="entry name" value="Beta Polymerase, domain 2"/>
    <property type="match status" value="1"/>
</dbReference>
<dbReference type="CDD" id="cd05403">
    <property type="entry name" value="NT_KNTase_like"/>
    <property type="match status" value="1"/>
</dbReference>
<evidence type="ECO:0000256" key="1">
    <source>
        <dbReference type="ARBA" id="ARBA00022679"/>
    </source>
</evidence>
<accession>A0A5C4T292</accession>
<dbReference type="InterPro" id="IPR043519">
    <property type="entry name" value="NT_sf"/>
</dbReference>
<reference evidence="4 5" key="1">
    <citation type="submission" date="2019-05" db="EMBL/GenBank/DDBJ databases">
        <title>We sequenced the genome of Paenibacillus hemerocallicola KCTC 33185 for further insight into its adaptation and study the phylogeny of Paenibacillus.</title>
        <authorList>
            <person name="Narsing Rao M.P."/>
        </authorList>
    </citation>
    <scope>NUCLEOTIDE SEQUENCE [LARGE SCALE GENOMIC DNA]</scope>
    <source>
        <strain evidence="4 5">KCTC 33185</strain>
    </source>
</reference>
<protein>
    <submittedName>
        <fullName evidence="4">DUF4111 domain-containing protein</fullName>
    </submittedName>
</protein>
<dbReference type="AlphaFoldDB" id="A0A5C4T292"/>
<evidence type="ECO:0000259" key="2">
    <source>
        <dbReference type="Pfam" id="PF01909"/>
    </source>
</evidence>
<sequence>MKGDCTPMVPNTVEKTMSLLGDALEARMPGWIESVYVYGSVALGAYVEHSSDIDFIAIVRGRPDSGHIRMVEEAHEELERAMPGSDIMGAYLTREQLGQPAAEIGAVPAYFEKKLHIDGKGTDLNPVTWWILKRNGICVYGREISFAFETPTEPLIDYVILNMNSYWLGWVNRLAARIESTDSSERDITADRVDKAVEWCSLGMLRQLYTIRERDVTSKLGAGEFGLRVMPEHWHPLIREAMAVKRGEPDRHYASQRDRLRELVELLRHIHLECNRGI</sequence>
<comment type="caution">
    <text evidence="4">The sequence shown here is derived from an EMBL/GenBank/DDBJ whole genome shotgun (WGS) entry which is preliminary data.</text>
</comment>
<evidence type="ECO:0000313" key="4">
    <source>
        <dbReference type="EMBL" id="TNJ62935.1"/>
    </source>
</evidence>
<evidence type="ECO:0000313" key="5">
    <source>
        <dbReference type="Proteomes" id="UP000307943"/>
    </source>
</evidence>
<gene>
    <name evidence="4" type="ORF">FE784_28330</name>
</gene>
<keyword evidence="5" id="KW-1185">Reference proteome</keyword>
<evidence type="ECO:0000259" key="3">
    <source>
        <dbReference type="Pfam" id="PF13427"/>
    </source>
</evidence>